<dbReference type="AlphaFoldDB" id="A0A1A9WBL6"/>
<keyword evidence="1" id="KW-0812">Transmembrane</keyword>
<dbReference type="Proteomes" id="UP000091820">
    <property type="component" value="Unassembled WGS sequence"/>
</dbReference>
<sequence>MFLKNNRQLGNVKKSAGYIKPMYPCTYQPYSKDKGLRIFGYTTTVDNDGVLCESADWQLLNLLKMQQVCKLKRLYGTLTCCIKQKQYQAKQQHQITLKCKRNHNNKQQHQQHLQTAIVVRKYLNNDDCIPIASNNFEEAKPMVDRFVCDGDEYLVELSSPQLARFLICKGLEMGLKNNIIDDERNVRNSLRNDILHFWRPDIYNGFSVIHALLMPVLKCTSFTLVVLIFRSV</sequence>
<protein>
    <submittedName>
        <fullName evidence="2">Uncharacterized protein</fullName>
    </submittedName>
</protein>
<evidence type="ECO:0000313" key="3">
    <source>
        <dbReference type="Proteomes" id="UP000091820"/>
    </source>
</evidence>
<organism evidence="2 3">
    <name type="scientific">Glossina brevipalpis</name>
    <dbReference type="NCBI Taxonomy" id="37001"/>
    <lineage>
        <taxon>Eukaryota</taxon>
        <taxon>Metazoa</taxon>
        <taxon>Ecdysozoa</taxon>
        <taxon>Arthropoda</taxon>
        <taxon>Hexapoda</taxon>
        <taxon>Insecta</taxon>
        <taxon>Pterygota</taxon>
        <taxon>Neoptera</taxon>
        <taxon>Endopterygota</taxon>
        <taxon>Diptera</taxon>
        <taxon>Brachycera</taxon>
        <taxon>Muscomorpha</taxon>
        <taxon>Hippoboscoidea</taxon>
        <taxon>Glossinidae</taxon>
        <taxon>Glossina</taxon>
    </lineage>
</organism>
<keyword evidence="1" id="KW-0472">Membrane</keyword>
<reference evidence="3" key="1">
    <citation type="submission" date="2014-03" db="EMBL/GenBank/DDBJ databases">
        <authorList>
            <person name="Aksoy S."/>
            <person name="Warren W."/>
            <person name="Wilson R.K."/>
        </authorList>
    </citation>
    <scope>NUCLEOTIDE SEQUENCE [LARGE SCALE GENOMIC DNA]</scope>
    <source>
        <strain evidence="3">IAEA</strain>
    </source>
</reference>
<proteinExistence type="predicted"/>
<name>A0A1A9WBL6_9MUSC</name>
<dbReference type="EnsemblMetazoa" id="GBRI013499-RA">
    <property type="protein sequence ID" value="GBRI013499-PA"/>
    <property type="gene ID" value="GBRI013499"/>
</dbReference>
<feature type="transmembrane region" description="Helical" evidence="1">
    <location>
        <begin position="208"/>
        <end position="229"/>
    </location>
</feature>
<dbReference type="VEuPathDB" id="VectorBase:GBRI013499"/>
<keyword evidence="3" id="KW-1185">Reference proteome</keyword>
<reference evidence="2" key="2">
    <citation type="submission" date="2020-05" db="UniProtKB">
        <authorList>
            <consortium name="EnsemblMetazoa"/>
        </authorList>
    </citation>
    <scope>IDENTIFICATION</scope>
    <source>
        <strain evidence="2">IAEA</strain>
    </source>
</reference>
<keyword evidence="1" id="KW-1133">Transmembrane helix</keyword>
<evidence type="ECO:0000313" key="2">
    <source>
        <dbReference type="EnsemblMetazoa" id="GBRI013499-PA"/>
    </source>
</evidence>
<evidence type="ECO:0000256" key="1">
    <source>
        <dbReference type="SAM" id="Phobius"/>
    </source>
</evidence>
<accession>A0A1A9WBL6</accession>